<feature type="domain" description="Major facilitator superfamily (MFS) profile" evidence="6">
    <location>
        <begin position="24"/>
        <end position="394"/>
    </location>
</feature>
<feature type="transmembrane region" description="Helical" evidence="5">
    <location>
        <begin position="25"/>
        <end position="42"/>
    </location>
</feature>
<dbReference type="InterPro" id="IPR036259">
    <property type="entry name" value="MFS_trans_sf"/>
</dbReference>
<dbReference type="InterPro" id="IPR053200">
    <property type="entry name" value="YfmO-like"/>
</dbReference>
<name>A0ABS6AV02_9NOCA</name>
<dbReference type="PANTHER" id="PTHR43683:SF1">
    <property type="entry name" value="MULTIDRUG EFFLUX PROTEIN YFMO"/>
    <property type="match status" value="1"/>
</dbReference>
<evidence type="ECO:0000313" key="7">
    <source>
        <dbReference type="EMBL" id="MBU3061076.1"/>
    </source>
</evidence>
<feature type="transmembrane region" description="Helical" evidence="5">
    <location>
        <begin position="178"/>
        <end position="199"/>
    </location>
</feature>
<evidence type="ECO:0000256" key="5">
    <source>
        <dbReference type="SAM" id="Phobius"/>
    </source>
</evidence>
<dbReference type="PROSITE" id="PS50850">
    <property type="entry name" value="MFS"/>
    <property type="match status" value="1"/>
</dbReference>
<feature type="transmembrane region" description="Helical" evidence="5">
    <location>
        <begin position="121"/>
        <end position="141"/>
    </location>
</feature>
<feature type="transmembrane region" description="Helical" evidence="5">
    <location>
        <begin position="220"/>
        <end position="243"/>
    </location>
</feature>
<keyword evidence="4 5" id="KW-0472">Membrane</keyword>
<comment type="subcellular location">
    <subcellularLocation>
        <location evidence="1">Cell membrane</location>
        <topology evidence="1">Multi-pass membrane protein</topology>
    </subcellularLocation>
</comment>
<feature type="transmembrane region" description="Helical" evidence="5">
    <location>
        <begin position="62"/>
        <end position="81"/>
    </location>
</feature>
<evidence type="ECO:0000256" key="2">
    <source>
        <dbReference type="ARBA" id="ARBA00022692"/>
    </source>
</evidence>
<proteinExistence type="predicted"/>
<comment type="caution">
    <text evidence="7">The sequence shown here is derived from an EMBL/GenBank/DDBJ whole genome shotgun (WGS) entry which is preliminary data.</text>
</comment>
<dbReference type="InterPro" id="IPR020846">
    <property type="entry name" value="MFS_dom"/>
</dbReference>
<keyword evidence="2 5" id="KW-0812">Transmembrane</keyword>
<sequence>MTTTLSPRVVTGAPAPARVKQPKSVWAVAFASVIAFMGIGLVDPILKPIGAQLHASTSQVTLLFTSYMLVTGVAMLITGVVSSRFGAKKTLLAGLAIIVVFAALAGSSGTVGQIVGFRAGWGLGNALFIATALATIVGAATGGVARSIILYEAALGIGIAAGPLVGGVLGGISWRAPFFGVSVLMAIAFIAIVTLLPELPKPAQHTSITAPFKALRHRGLLLVSITALLYNFGFFTLLAYTPFPLDMGTYAIGFIFFGWGLMLALASVFFAPRLQRRFGTVPMIALALGLFAADLAVMALFAGHRPVLIVGTVLAGLFLGVNNTLITEAVMISAPVERSTASAAYSFVRFVGGAAAPYLAGKLGEQHMALPFWVGAACTAIGVLVLLGGRSALAHIDDHDPAAHSVDEAMAISAGDD</sequence>
<dbReference type="PANTHER" id="PTHR43683">
    <property type="entry name" value="MULTIDRUG EFFLUX PROTEIN YFMO"/>
    <property type="match status" value="1"/>
</dbReference>
<dbReference type="Proteomes" id="UP000733379">
    <property type="component" value="Unassembled WGS sequence"/>
</dbReference>
<dbReference type="SUPFAM" id="SSF103473">
    <property type="entry name" value="MFS general substrate transporter"/>
    <property type="match status" value="1"/>
</dbReference>
<organism evidence="7 8">
    <name type="scientific">Nocardia albiluteola</name>
    <dbReference type="NCBI Taxonomy" id="2842303"/>
    <lineage>
        <taxon>Bacteria</taxon>
        <taxon>Bacillati</taxon>
        <taxon>Actinomycetota</taxon>
        <taxon>Actinomycetes</taxon>
        <taxon>Mycobacteriales</taxon>
        <taxon>Nocardiaceae</taxon>
        <taxon>Nocardia</taxon>
    </lineage>
</organism>
<dbReference type="CDD" id="cd17474">
    <property type="entry name" value="MFS_YfmO_like"/>
    <property type="match status" value="1"/>
</dbReference>
<evidence type="ECO:0000256" key="3">
    <source>
        <dbReference type="ARBA" id="ARBA00022989"/>
    </source>
</evidence>
<feature type="transmembrane region" description="Helical" evidence="5">
    <location>
        <begin position="93"/>
        <end position="115"/>
    </location>
</feature>
<feature type="transmembrane region" description="Helical" evidence="5">
    <location>
        <begin position="343"/>
        <end position="360"/>
    </location>
</feature>
<dbReference type="EMBL" id="JAHKNI010000002">
    <property type="protein sequence ID" value="MBU3061076.1"/>
    <property type="molecule type" value="Genomic_DNA"/>
</dbReference>
<gene>
    <name evidence="7" type="ORF">KO481_06020</name>
</gene>
<dbReference type="Pfam" id="PF07690">
    <property type="entry name" value="MFS_1"/>
    <property type="match status" value="1"/>
</dbReference>
<dbReference type="RefSeq" id="WP_215916012.1">
    <property type="nucleotide sequence ID" value="NZ_JAHKNI010000002.1"/>
</dbReference>
<dbReference type="InterPro" id="IPR001958">
    <property type="entry name" value="Tet-R_TetA/multi-R_MdtG-like"/>
</dbReference>
<evidence type="ECO:0000313" key="8">
    <source>
        <dbReference type="Proteomes" id="UP000733379"/>
    </source>
</evidence>
<evidence type="ECO:0000256" key="1">
    <source>
        <dbReference type="ARBA" id="ARBA00004651"/>
    </source>
</evidence>
<dbReference type="Gene3D" id="1.20.1250.20">
    <property type="entry name" value="MFS general substrate transporter like domains"/>
    <property type="match status" value="1"/>
</dbReference>
<reference evidence="7 8" key="1">
    <citation type="submission" date="2021-06" db="EMBL/GenBank/DDBJ databases">
        <title>Actinomycetes sequencing.</title>
        <authorList>
            <person name="Shan Q."/>
        </authorList>
    </citation>
    <scope>NUCLEOTIDE SEQUENCE [LARGE SCALE GENOMIC DNA]</scope>
    <source>
        <strain evidence="7 8">NEAU-G5</strain>
    </source>
</reference>
<evidence type="ECO:0000259" key="6">
    <source>
        <dbReference type="PROSITE" id="PS50850"/>
    </source>
</evidence>
<feature type="transmembrane region" description="Helical" evidence="5">
    <location>
        <begin position="283"/>
        <end position="302"/>
    </location>
</feature>
<keyword evidence="3 5" id="KW-1133">Transmembrane helix</keyword>
<feature type="transmembrane region" description="Helical" evidence="5">
    <location>
        <begin position="372"/>
        <end position="389"/>
    </location>
</feature>
<protein>
    <submittedName>
        <fullName evidence="7">MFS transporter</fullName>
    </submittedName>
</protein>
<keyword evidence="8" id="KW-1185">Reference proteome</keyword>
<evidence type="ECO:0000256" key="4">
    <source>
        <dbReference type="ARBA" id="ARBA00023136"/>
    </source>
</evidence>
<accession>A0ABS6AV02</accession>
<dbReference type="PRINTS" id="PR01035">
    <property type="entry name" value="TCRTETA"/>
</dbReference>
<dbReference type="InterPro" id="IPR011701">
    <property type="entry name" value="MFS"/>
</dbReference>
<feature type="transmembrane region" description="Helical" evidence="5">
    <location>
        <begin position="148"/>
        <end position="172"/>
    </location>
</feature>
<feature type="transmembrane region" description="Helical" evidence="5">
    <location>
        <begin position="308"/>
        <end position="331"/>
    </location>
</feature>
<feature type="transmembrane region" description="Helical" evidence="5">
    <location>
        <begin position="249"/>
        <end position="271"/>
    </location>
</feature>